<sequence length="310" mass="34518">MKIENKIKIAALMAVLSLGSVSEVQAQQDPQFTQYMYNPSNINPAYTGSRGNLSVFGQYRAQWVGLDGAPKTANISVETPIEGSRVGLGINFMNDRIGAIDENRIALNFSYTIDVNDDWKLAFGLKGTVNLLSFDPTKLDWYDPDVNYNQKVNNKFTPNIGAGMFLYSEKGYLGFSVPMMLSTDSGEDDGAKLMKQKMHYYLTGGYVFELSPSVKFKPAFLAKAVDGAPFQLDLTANFLLVDKFTVGAAYRVDAGVSGLAGFQVNDNLFIGYSYDADTSKLNKYNDGSHEVFLRFDLFNRYRKVSTTRFF</sequence>
<evidence type="ECO:0000313" key="3">
    <source>
        <dbReference type="Proteomes" id="UP000438760"/>
    </source>
</evidence>
<evidence type="ECO:0000256" key="1">
    <source>
        <dbReference type="SAM" id="SignalP"/>
    </source>
</evidence>
<dbReference type="Proteomes" id="UP000438760">
    <property type="component" value="Unassembled WGS sequence"/>
</dbReference>
<accession>A0A6I3LTN5</accession>
<evidence type="ECO:0000313" key="2">
    <source>
        <dbReference type="EMBL" id="MTG99312.1"/>
    </source>
</evidence>
<dbReference type="InterPro" id="IPR019861">
    <property type="entry name" value="PorP/SprF_Bacteroidetes"/>
</dbReference>
<dbReference type="RefSeq" id="WP_155093309.1">
    <property type="nucleotide sequence ID" value="NZ_CP102754.1"/>
</dbReference>
<proteinExistence type="predicted"/>
<dbReference type="Pfam" id="PF11751">
    <property type="entry name" value="PorP_SprF"/>
    <property type="match status" value="1"/>
</dbReference>
<name>A0A6I3LTN5_9FLAO</name>
<dbReference type="AlphaFoldDB" id="A0A6I3LTN5"/>
<feature type="signal peptide" evidence="1">
    <location>
        <begin position="1"/>
        <end position="26"/>
    </location>
</feature>
<keyword evidence="1" id="KW-0732">Signal</keyword>
<dbReference type="OrthoDB" id="1114455at2"/>
<dbReference type="EMBL" id="WMJX01000061">
    <property type="protein sequence ID" value="MTG99312.1"/>
    <property type="molecule type" value="Genomic_DNA"/>
</dbReference>
<feature type="chain" id="PRO_5026294766" evidence="1">
    <location>
        <begin position="27"/>
        <end position="310"/>
    </location>
</feature>
<comment type="caution">
    <text evidence="2">The sequence shown here is derived from an EMBL/GenBank/DDBJ whole genome shotgun (WGS) entry which is preliminary data.</text>
</comment>
<organism evidence="2 3">
    <name type="scientific">Myroides albus</name>
    <dbReference type="NCBI Taxonomy" id="2562892"/>
    <lineage>
        <taxon>Bacteria</taxon>
        <taxon>Pseudomonadati</taxon>
        <taxon>Bacteroidota</taxon>
        <taxon>Flavobacteriia</taxon>
        <taxon>Flavobacteriales</taxon>
        <taxon>Flavobacteriaceae</taxon>
        <taxon>Myroides</taxon>
    </lineage>
</organism>
<keyword evidence="3" id="KW-1185">Reference proteome</keyword>
<reference evidence="2 3" key="1">
    <citation type="submission" date="2019-11" db="EMBL/GenBank/DDBJ databases">
        <title>Genome of Strain BIT-d1.</title>
        <authorList>
            <person name="Yang Y."/>
        </authorList>
    </citation>
    <scope>NUCLEOTIDE SEQUENCE [LARGE SCALE GENOMIC DNA]</scope>
    <source>
        <strain evidence="2 3">BIT-d1</strain>
    </source>
</reference>
<protein>
    <submittedName>
        <fullName evidence="2">Type IX secretion system membrane protein PorP/SprF</fullName>
    </submittedName>
</protein>
<dbReference type="NCBIfam" id="TIGR03519">
    <property type="entry name" value="T9SS_PorP_fam"/>
    <property type="match status" value="1"/>
</dbReference>
<gene>
    <name evidence="2" type="ORF">GJV76_14485</name>
</gene>